<organism evidence="2 3">
    <name type="scientific">Salinirubrum litoreum</name>
    <dbReference type="NCBI Taxonomy" id="1126234"/>
    <lineage>
        <taxon>Archaea</taxon>
        <taxon>Methanobacteriati</taxon>
        <taxon>Methanobacteriota</taxon>
        <taxon>Stenosarchaea group</taxon>
        <taxon>Halobacteria</taxon>
        <taxon>Halobacteriales</taxon>
        <taxon>Haloferacaceae</taxon>
        <taxon>Salinirubrum</taxon>
    </lineage>
</organism>
<dbReference type="Proteomes" id="UP001596201">
    <property type="component" value="Unassembled WGS sequence"/>
</dbReference>
<sequence length="185" mass="20022">MNRVALLLGVVTTLFGLAVVVQRGLASTVSLDYLFVTLVGLLALVQGVRLVNERRSQEAYAAETGDPEVRFSVPTPGDELESELQGLGGWAPHGVEHRKRARQTLYDAAVETLVTQTGVSEETAEERVDDGSWTDDPVAARFLSRNAPEVPLGTRIRGLLSRGSAFSRGAQHTVDALVRLQEGDR</sequence>
<proteinExistence type="predicted"/>
<name>A0ABD5R978_9EURY</name>
<evidence type="ECO:0000313" key="3">
    <source>
        <dbReference type="Proteomes" id="UP001596201"/>
    </source>
</evidence>
<dbReference type="EMBL" id="JBHSKX010000001">
    <property type="protein sequence ID" value="MFC5366545.1"/>
    <property type="molecule type" value="Genomic_DNA"/>
</dbReference>
<dbReference type="AlphaFoldDB" id="A0ABD5R978"/>
<protein>
    <submittedName>
        <fullName evidence="2">Uncharacterized protein</fullName>
    </submittedName>
</protein>
<gene>
    <name evidence="2" type="ORF">ACFPJ5_06305</name>
</gene>
<keyword evidence="1" id="KW-1133">Transmembrane helix</keyword>
<keyword evidence="1" id="KW-0812">Transmembrane</keyword>
<reference evidence="2 3" key="1">
    <citation type="journal article" date="2019" name="Int. J. Syst. Evol. Microbiol.">
        <title>The Global Catalogue of Microorganisms (GCM) 10K type strain sequencing project: providing services to taxonomists for standard genome sequencing and annotation.</title>
        <authorList>
            <consortium name="The Broad Institute Genomics Platform"/>
            <consortium name="The Broad Institute Genome Sequencing Center for Infectious Disease"/>
            <person name="Wu L."/>
            <person name="Ma J."/>
        </authorList>
    </citation>
    <scope>NUCLEOTIDE SEQUENCE [LARGE SCALE GENOMIC DNA]</scope>
    <source>
        <strain evidence="2 3">CGMCC 1.12237</strain>
    </source>
</reference>
<evidence type="ECO:0000256" key="1">
    <source>
        <dbReference type="SAM" id="Phobius"/>
    </source>
</evidence>
<dbReference type="Pfam" id="PF23933">
    <property type="entry name" value="DUF7269"/>
    <property type="match status" value="1"/>
</dbReference>
<feature type="transmembrane region" description="Helical" evidence="1">
    <location>
        <begin position="33"/>
        <end position="51"/>
    </location>
</feature>
<dbReference type="InterPro" id="IPR055693">
    <property type="entry name" value="DUF7269"/>
</dbReference>
<evidence type="ECO:0000313" key="2">
    <source>
        <dbReference type="EMBL" id="MFC5366545.1"/>
    </source>
</evidence>
<accession>A0ABD5R978</accession>
<keyword evidence="3" id="KW-1185">Reference proteome</keyword>
<dbReference type="RefSeq" id="WP_227228111.1">
    <property type="nucleotide sequence ID" value="NZ_JAJCVJ010000001.1"/>
</dbReference>
<keyword evidence="1" id="KW-0472">Membrane</keyword>
<comment type="caution">
    <text evidence="2">The sequence shown here is derived from an EMBL/GenBank/DDBJ whole genome shotgun (WGS) entry which is preliminary data.</text>
</comment>